<dbReference type="InterPro" id="IPR036188">
    <property type="entry name" value="FAD/NAD-bd_sf"/>
</dbReference>
<evidence type="ECO:0000313" key="1">
    <source>
        <dbReference type="EMBL" id="KAK0955066.1"/>
    </source>
</evidence>
<feature type="non-terminal residue" evidence="1">
    <location>
        <position position="120"/>
    </location>
</feature>
<protein>
    <recommendedName>
        <fullName evidence="3">FAD-dependent oxidoreductase 2 FAD binding domain-containing protein</fullName>
    </recommendedName>
</protein>
<dbReference type="EMBL" id="JAUJLE010000482">
    <property type="protein sequence ID" value="KAK0955066.1"/>
    <property type="molecule type" value="Genomic_DNA"/>
</dbReference>
<dbReference type="AlphaFoldDB" id="A0AAN6H3R5"/>
<name>A0AAN6H3R5_9PEZI</name>
<keyword evidence="2" id="KW-1185">Reference proteome</keyword>
<organism evidence="1 2">
    <name type="scientific">Friedmanniomyces endolithicus</name>
    <dbReference type="NCBI Taxonomy" id="329885"/>
    <lineage>
        <taxon>Eukaryota</taxon>
        <taxon>Fungi</taxon>
        <taxon>Dikarya</taxon>
        <taxon>Ascomycota</taxon>
        <taxon>Pezizomycotina</taxon>
        <taxon>Dothideomycetes</taxon>
        <taxon>Dothideomycetidae</taxon>
        <taxon>Mycosphaerellales</taxon>
        <taxon>Teratosphaeriaceae</taxon>
        <taxon>Friedmanniomyces</taxon>
    </lineage>
</organism>
<sequence length="120" mass="12482">MATSTPNAEDLLAQPWDILILGSGTAALCAALSASESVASPSPRILLVDKAPLEWAGGNGYFTAGAYRTQHNGLEDLLPVVSNVTPDMVGKIDLPAYSHEDFAGDLERVTGGRSSKRLGG</sequence>
<dbReference type="SUPFAM" id="SSF51905">
    <property type="entry name" value="FAD/NAD(P)-binding domain"/>
    <property type="match status" value="1"/>
</dbReference>
<reference evidence="1" key="1">
    <citation type="submission" date="2023-06" db="EMBL/GenBank/DDBJ databases">
        <title>Black Yeasts Isolated from many extreme environments.</title>
        <authorList>
            <person name="Coleine C."/>
            <person name="Stajich J.E."/>
            <person name="Selbmann L."/>
        </authorList>
    </citation>
    <scope>NUCLEOTIDE SEQUENCE</scope>
    <source>
        <strain evidence="1">CCFEE 5200</strain>
    </source>
</reference>
<evidence type="ECO:0000313" key="2">
    <source>
        <dbReference type="Proteomes" id="UP001175353"/>
    </source>
</evidence>
<accession>A0AAN6H3R5</accession>
<gene>
    <name evidence="1" type="ORF">LTR91_023016</name>
</gene>
<dbReference type="Gene3D" id="3.50.50.60">
    <property type="entry name" value="FAD/NAD(P)-binding domain"/>
    <property type="match status" value="1"/>
</dbReference>
<evidence type="ECO:0008006" key="3">
    <source>
        <dbReference type="Google" id="ProtNLM"/>
    </source>
</evidence>
<dbReference type="Proteomes" id="UP001175353">
    <property type="component" value="Unassembled WGS sequence"/>
</dbReference>
<comment type="caution">
    <text evidence="1">The sequence shown here is derived from an EMBL/GenBank/DDBJ whole genome shotgun (WGS) entry which is preliminary data.</text>
</comment>
<proteinExistence type="predicted"/>